<dbReference type="AlphaFoldDB" id="A0A5P2DSJ5"/>
<comment type="pathway">
    <text evidence="2">Siderophore biosynthesis.</text>
</comment>
<evidence type="ECO:0000313" key="17">
    <source>
        <dbReference type="Proteomes" id="UP000324101"/>
    </source>
</evidence>
<evidence type="ECO:0000256" key="5">
    <source>
        <dbReference type="ARBA" id="ARBA00016406"/>
    </source>
</evidence>
<dbReference type="PANTHER" id="PTHR42802:SF1">
    <property type="entry name" value="L-ORNITHINE N(5)-MONOOXYGENASE"/>
    <property type="match status" value="1"/>
</dbReference>
<gene>
    <name evidence="16" type="ORF">DEJ51_17120</name>
</gene>
<protein>
    <recommendedName>
        <fullName evidence="5">L-lysine N6-monooxygenase MbtG</fullName>
        <ecNumber evidence="4">1.14.13.59</ecNumber>
    </recommendedName>
    <alternativeName>
        <fullName evidence="14">Lysine 6-N-hydroxylase</fullName>
    </alternativeName>
    <alternativeName>
        <fullName evidence="13">Lysine N6-hydroxylase</fullName>
    </alternativeName>
    <alternativeName>
        <fullName evidence="11">Lysine-N-oxygenase</fullName>
    </alternativeName>
    <alternativeName>
        <fullName evidence="12">Mycobactin synthase protein G</fullName>
    </alternativeName>
</protein>
<dbReference type="OrthoDB" id="7527071at2"/>
<evidence type="ECO:0000256" key="1">
    <source>
        <dbReference type="ARBA" id="ARBA00001974"/>
    </source>
</evidence>
<comment type="similarity">
    <text evidence="3">Belongs to the lysine N(6)-hydroxylase/L-ornithine N(5)-oxygenase family.</text>
</comment>
<keyword evidence="9" id="KW-0560">Oxidoreductase</keyword>
<evidence type="ECO:0000256" key="13">
    <source>
        <dbReference type="ARBA" id="ARBA00032493"/>
    </source>
</evidence>
<evidence type="ECO:0000256" key="3">
    <source>
        <dbReference type="ARBA" id="ARBA00007588"/>
    </source>
</evidence>
<evidence type="ECO:0000256" key="11">
    <source>
        <dbReference type="ARBA" id="ARBA00029939"/>
    </source>
</evidence>
<evidence type="ECO:0000256" key="15">
    <source>
        <dbReference type="ARBA" id="ARBA00048407"/>
    </source>
</evidence>
<keyword evidence="8" id="KW-0521">NADP</keyword>
<evidence type="ECO:0000256" key="6">
    <source>
        <dbReference type="ARBA" id="ARBA00022630"/>
    </source>
</evidence>
<dbReference type="InterPro" id="IPR036188">
    <property type="entry name" value="FAD/NAD-bd_sf"/>
</dbReference>
<dbReference type="InterPro" id="IPR025700">
    <property type="entry name" value="Lys/Orn_oxygenase"/>
</dbReference>
<dbReference type="Proteomes" id="UP000324101">
    <property type="component" value="Chromosome"/>
</dbReference>
<evidence type="ECO:0000256" key="12">
    <source>
        <dbReference type="ARBA" id="ARBA00031158"/>
    </source>
</evidence>
<evidence type="ECO:0000256" key="14">
    <source>
        <dbReference type="ARBA" id="ARBA00032738"/>
    </source>
</evidence>
<dbReference type="PRINTS" id="PR00368">
    <property type="entry name" value="FADPNR"/>
</dbReference>
<evidence type="ECO:0000256" key="7">
    <source>
        <dbReference type="ARBA" id="ARBA00022827"/>
    </source>
</evidence>
<comment type="cofactor">
    <cofactor evidence="1">
        <name>FAD</name>
        <dbReference type="ChEBI" id="CHEBI:57692"/>
    </cofactor>
</comment>
<dbReference type="EMBL" id="CP029189">
    <property type="protein sequence ID" value="QES55679.1"/>
    <property type="molecule type" value="Genomic_DNA"/>
</dbReference>
<dbReference type="RefSeq" id="WP_150258352.1">
    <property type="nucleotide sequence ID" value="NZ_CP029189.1"/>
</dbReference>
<dbReference type="Gene3D" id="3.50.50.60">
    <property type="entry name" value="FAD/NAD(P)-binding domain"/>
    <property type="match status" value="1"/>
</dbReference>
<proteinExistence type="inferred from homology"/>
<sequence>MLTRDDERRGAVKATGPAQEPVDVLGIGFGPANLSLAIALQEDLPQADAFFLEAARNPVWQGGLLLDGSNMQNHPNRDLVTLRNPRSHYSFVNYLFEQGRLIQHLNLPLEFPLRKEYAQYIDWATRQFRSQVAGGARATDIAVAEVDGTPEYVVTCADGSQHRARSLVVGTGRTPFVPAPFDSLDTPRVCHLTQYLHTVRALEEAPRSIAVVGGSQSAVEIVLDLAHRFPQAKIVNYVRKFGLRLKDTSPFSEEGFFPAFTDYYYRADRASKNELDAYMRPTNYSSTDADVLHHLYALIYEQRLDGDQRIFVRGNSEVRTAEADDTGVRLEVEEVHTKDVSSEHVDLVILATGFRDLGPGPRQEAYPAVLAGVIDRFQFDDDGYLVVEPDYQLRPRSDGTPPLFLNGLCESSHGIGDAGSFSLLSLRAATILDGLRKQGIA</sequence>
<dbReference type="Pfam" id="PF13434">
    <property type="entry name" value="Lys_Orn_oxgnase"/>
    <property type="match status" value="1"/>
</dbReference>
<keyword evidence="10 16" id="KW-0503">Monooxygenase</keyword>
<dbReference type="GO" id="GO:0047091">
    <property type="term" value="F:L-lysine 6-monooxygenase (NADPH) activity"/>
    <property type="evidence" value="ECO:0007669"/>
    <property type="project" value="UniProtKB-EC"/>
</dbReference>
<evidence type="ECO:0000313" key="16">
    <source>
        <dbReference type="EMBL" id="QES55679.1"/>
    </source>
</evidence>
<organism evidence="16 17">
    <name type="scientific">Streptomyces venezuelae</name>
    <dbReference type="NCBI Taxonomy" id="54571"/>
    <lineage>
        <taxon>Bacteria</taxon>
        <taxon>Bacillati</taxon>
        <taxon>Actinomycetota</taxon>
        <taxon>Actinomycetes</taxon>
        <taxon>Kitasatosporales</taxon>
        <taxon>Streptomycetaceae</taxon>
        <taxon>Streptomyces</taxon>
    </lineage>
</organism>
<dbReference type="SUPFAM" id="SSF51905">
    <property type="entry name" value="FAD/NAD(P)-binding domain"/>
    <property type="match status" value="1"/>
</dbReference>
<reference evidence="16 17" key="1">
    <citation type="submission" date="2018-05" db="EMBL/GenBank/DDBJ databases">
        <title>Streptomyces venezuelae.</title>
        <authorList>
            <person name="Kim W."/>
            <person name="Lee N."/>
            <person name="Cho B.-K."/>
        </authorList>
    </citation>
    <scope>NUCLEOTIDE SEQUENCE [LARGE SCALE GENOMIC DNA]</scope>
    <source>
        <strain evidence="16 17">ATCC 21018</strain>
    </source>
</reference>
<keyword evidence="6" id="KW-0285">Flavoprotein</keyword>
<keyword evidence="7" id="KW-0274">FAD</keyword>
<evidence type="ECO:0000256" key="10">
    <source>
        <dbReference type="ARBA" id="ARBA00023033"/>
    </source>
</evidence>
<evidence type="ECO:0000256" key="4">
    <source>
        <dbReference type="ARBA" id="ARBA00013076"/>
    </source>
</evidence>
<evidence type="ECO:0000256" key="2">
    <source>
        <dbReference type="ARBA" id="ARBA00004924"/>
    </source>
</evidence>
<name>A0A5P2DSJ5_STRVZ</name>
<evidence type="ECO:0000256" key="9">
    <source>
        <dbReference type="ARBA" id="ARBA00023002"/>
    </source>
</evidence>
<dbReference type="GO" id="GO:0006879">
    <property type="term" value="P:intracellular iron ion homeostasis"/>
    <property type="evidence" value="ECO:0007669"/>
    <property type="project" value="TreeGrafter"/>
</dbReference>
<dbReference type="PANTHER" id="PTHR42802">
    <property type="entry name" value="MONOOXYGENASE"/>
    <property type="match status" value="1"/>
</dbReference>
<evidence type="ECO:0000256" key="8">
    <source>
        <dbReference type="ARBA" id="ARBA00022857"/>
    </source>
</evidence>
<comment type="catalytic activity">
    <reaction evidence="15">
        <text>L-lysine + NADPH + O2 = N(6)-hydroxy-L-lysine + NADP(+) + H2O</text>
        <dbReference type="Rhea" id="RHEA:23228"/>
        <dbReference type="ChEBI" id="CHEBI:15377"/>
        <dbReference type="ChEBI" id="CHEBI:15379"/>
        <dbReference type="ChEBI" id="CHEBI:32551"/>
        <dbReference type="ChEBI" id="CHEBI:57783"/>
        <dbReference type="ChEBI" id="CHEBI:57820"/>
        <dbReference type="ChEBI" id="CHEBI:58349"/>
        <dbReference type="EC" id="1.14.13.59"/>
    </reaction>
</comment>
<dbReference type="EC" id="1.14.13.59" evidence="4"/>
<accession>A0A5P2DSJ5</accession>